<gene>
    <name evidence="3" type="ORF">VOLCADRAFT_90728</name>
</gene>
<dbReference type="SMART" id="SM00257">
    <property type="entry name" value="LysM"/>
    <property type="match status" value="1"/>
</dbReference>
<dbReference type="InParanoid" id="D8TVK4"/>
<feature type="region of interest" description="Disordered" evidence="1">
    <location>
        <begin position="890"/>
        <end position="922"/>
    </location>
</feature>
<feature type="compositionally biased region" description="Basic residues" evidence="1">
    <location>
        <begin position="480"/>
        <end position="491"/>
    </location>
</feature>
<dbReference type="Pfam" id="PF01476">
    <property type="entry name" value="LysM"/>
    <property type="match status" value="1"/>
</dbReference>
<dbReference type="InterPro" id="IPR018392">
    <property type="entry name" value="LysM"/>
</dbReference>
<dbReference type="AlphaFoldDB" id="D8TVK4"/>
<dbReference type="RefSeq" id="XP_002950396.1">
    <property type="nucleotide sequence ID" value="XM_002950350.1"/>
</dbReference>
<feature type="domain" description="LysM" evidence="2">
    <location>
        <begin position="39"/>
        <end position="83"/>
    </location>
</feature>
<dbReference type="PANTHER" id="PTHR20932:SF8">
    <property type="entry name" value="LD22649P"/>
    <property type="match status" value="1"/>
</dbReference>
<feature type="compositionally biased region" description="Gly residues" evidence="1">
    <location>
        <begin position="766"/>
        <end position="781"/>
    </location>
</feature>
<feature type="region of interest" description="Disordered" evidence="1">
    <location>
        <begin position="802"/>
        <end position="835"/>
    </location>
</feature>
<accession>D8TVK4</accession>
<dbReference type="GeneID" id="9616681"/>
<feature type="compositionally biased region" description="Low complexity" evidence="1">
    <location>
        <begin position="816"/>
        <end position="828"/>
    </location>
</feature>
<protein>
    <recommendedName>
        <fullName evidence="2">LysM domain-containing protein</fullName>
    </recommendedName>
</protein>
<organism evidence="4">
    <name type="scientific">Volvox carteri f. nagariensis</name>
    <dbReference type="NCBI Taxonomy" id="3068"/>
    <lineage>
        <taxon>Eukaryota</taxon>
        <taxon>Viridiplantae</taxon>
        <taxon>Chlorophyta</taxon>
        <taxon>core chlorophytes</taxon>
        <taxon>Chlorophyceae</taxon>
        <taxon>CS clade</taxon>
        <taxon>Chlamydomonadales</taxon>
        <taxon>Volvocaceae</taxon>
        <taxon>Volvox</taxon>
    </lineage>
</organism>
<reference evidence="3 4" key="1">
    <citation type="journal article" date="2010" name="Science">
        <title>Genomic analysis of organismal complexity in the multicellular green alga Volvox carteri.</title>
        <authorList>
            <person name="Prochnik S.E."/>
            <person name="Umen J."/>
            <person name="Nedelcu A.M."/>
            <person name="Hallmann A."/>
            <person name="Miller S.M."/>
            <person name="Nishii I."/>
            <person name="Ferris P."/>
            <person name="Kuo A."/>
            <person name="Mitros T."/>
            <person name="Fritz-Laylin L.K."/>
            <person name="Hellsten U."/>
            <person name="Chapman J."/>
            <person name="Simakov O."/>
            <person name="Rensing S.A."/>
            <person name="Terry A."/>
            <person name="Pangilinan J."/>
            <person name="Kapitonov V."/>
            <person name="Jurka J."/>
            <person name="Salamov A."/>
            <person name="Shapiro H."/>
            <person name="Schmutz J."/>
            <person name="Grimwood J."/>
            <person name="Lindquist E."/>
            <person name="Lucas S."/>
            <person name="Grigoriev I.V."/>
            <person name="Schmitt R."/>
            <person name="Kirk D."/>
            <person name="Rokhsar D.S."/>
        </authorList>
    </citation>
    <scope>NUCLEOTIDE SEQUENCE [LARGE SCALE GENOMIC DNA]</scope>
    <source>
        <strain evidence="4">f. Nagariensis / Eve</strain>
    </source>
</reference>
<dbReference type="EMBL" id="GL378339">
    <property type="protein sequence ID" value="EFJ48597.1"/>
    <property type="molecule type" value="Genomic_DNA"/>
</dbReference>
<dbReference type="Gene3D" id="3.10.350.10">
    <property type="entry name" value="LysM domain"/>
    <property type="match status" value="1"/>
</dbReference>
<dbReference type="CDD" id="cd00118">
    <property type="entry name" value="LysM"/>
    <property type="match status" value="1"/>
</dbReference>
<feature type="compositionally biased region" description="Low complexity" evidence="1">
    <location>
        <begin position="993"/>
        <end position="1005"/>
    </location>
</feature>
<name>D8TVK4_VOLCA</name>
<dbReference type="Proteomes" id="UP000001058">
    <property type="component" value="Unassembled WGS sequence"/>
</dbReference>
<dbReference type="OrthoDB" id="549911at2759"/>
<evidence type="ECO:0000313" key="4">
    <source>
        <dbReference type="Proteomes" id="UP000001058"/>
    </source>
</evidence>
<feature type="region of interest" description="Disordered" evidence="1">
    <location>
        <begin position="947"/>
        <end position="1005"/>
    </location>
</feature>
<evidence type="ECO:0000259" key="2">
    <source>
        <dbReference type="PROSITE" id="PS51782"/>
    </source>
</evidence>
<dbReference type="PANTHER" id="PTHR20932">
    <property type="entry name" value="LYSM AND PUTATIVE PEPTIDOGLYCAN-BINDING DOMAIN-CONTAINING PROTEIN"/>
    <property type="match status" value="1"/>
</dbReference>
<dbReference type="InterPro" id="IPR045030">
    <property type="entry name" value="LYSM1-4"/>
</dbReference>
<dbReference type="eggNOG" id="KOG2850">
    <property type="taxonomic scope" value="Eukaryota"/>
</dbReference>
<feature type="region of interest" description="Disordered" evidence="1">
    <location>
        <begin position="761"/>
        <end position="781"/>
    </location>
</feature>
<dbReference type="PROSITE" id="PS51782">
    <property type="entry name" value="LYSM"/>
    <property type="match status" value="1"/>
</dbReference>
<proteinExistence type="predicted"/>
<feature type="compositionally biased region" description="Polar residues" evidence="1">
    <location>
        <begin position="896"/>
        <end position="907"/>
    </location>
</feature>
<dbReference type="SUPFAM" id="SSF54106">
    <property type="entry name" value="LysM domain"/>
    <property type="match status" value="1"/>
</dbReference>
<feature type="region of interest" description="Disordered" evidence="1">
    <location>
        <begin position="475"/>
        <end position="497"/>
    </location>
</feature>
<evidence type="ECO:0000256" key="1">
    <source>
        <dbReference type="SAM" id="MobiDB-lite"/>
    </source>
</evidence>
<dbReference type="KEGG" id="vcn:VOLCADRAFT_90728"/>
<evidence type="ECO:0000313" key="3">
    <source>
        <dbReference type="EMBL" id="EFJ48597.1"/>
    </source>
</evidence>
<dbReference type="InterPro" id="IPR036779">
    <property type="entry name" value="LysM_dom_sf"/>
</dbReference>
<keyword evidence="4" id="KW-1185">Reference proteome</keyword>
<sequence>MARGCFKHRAAATYHSSLTPLAPPLHGRPQTATLGHFVRRHVVLRGDTLTGLAVRHGCEVTAIMRLNNLISHHSLHSREAVFIPVSTRSEVAGSPVVLHYCRIACRELLVLLSDVEAQDARAALQGSETCGGGGSGEGGGGWLRKGQEEAFQGKLVALLGRSRQVDPATARFYLAEGGWCLKKALALYGKAGAENCGGDPAERARPADMAAATLRIFVEVFEPLEVAEAARLRGRDLTRSGKLAVLDAQLAQCLEDLADAFVSKVGINGSLYALSSSGTLVPKAPDQPAEPVVDAFNQTMLDMRTALGEDYLLALHIHKAEAHGTSAFRVRLLKPEPALQTGAEGGTASSAAAATMAATTATAATPGGAAGLPRGFLPVTVLDQSTCLNAGRLTGARHAFHDANGRLAAALKLTGLNGCPHAVVTTSPRTVALAGTAAAAAAAAATKHLAAASATLNPNSSPSAAGSSTAAALGAGAALRQHKQRTSHRTAAKPPYEPQAAADAAIRSLPPPCRLLLGRAVEAVNGAVHSLAHAAAAAPGPASFAALLTHVLGELRDIVGAAGGDDALERYRPEVFFRGGPDQSPTLEFRLDPQLDAPGLLGAEQQQRVGLGVAAAAAGGVGEGGHAARHFPDCLSPQVRRAWLLLQELIRVHNQAVEQLGSLRQLATAFEEGMRRRTATLSHDAQVAGMSSSQAAEAGQTLLRNHVELRACWQGALHVLTSTALLVRDEMAEAAQLARVQCRFMSPTAWSISVASSSAAATTSRSGGGTGSSSASGGGGSRYTVNSGISSAAASLNATPAASCQAAGGGGGEGSGSSSQPRSLSRFSGGDGGGGSTRVRILAGSSVTKSLADSFAAAAVVAAGSPPDITSLCDQQQDPQQQQMLLSQEVQRRQLWRSSPEVSSTQLPSPPRRSARSAADAAAPAAAATATAAAGSGVNLRRSVTASSSRTCGGSGWMPLDAFSDRGDGGSGGPEPPIGGPTGQDQSPMRPSAAAVAAGRAGRVGTESLAEEYARAALAHLRLQDM</sequence>